<dbReference type="Pfam" id="PF00436">
    <property type="entry name" value="SSB"/>
    <property type="match status" value="1"/>
</dbReference>
<dbReference type="SUPFAM" id="SSF50249">
    <property type="entry name" value="Nucleic acid-binding proteins"/>
    <property type="match status" value="1"/>
</dbReference>
<feature type="short sequence motif" description="Important for interaction with partner proteins" evidence="2">
    <location>
        <begin position="134"/>
        <end position="139"/>
    </location>
</feature>
<dbReference type="GO" id="GO:0006281">
    <property type="term" value="P:DNA repair"/>
    <property type="evidence" value="ECO:0007669"/>
    <property type="project" value="UniProtKB-UniRule"/>
</dbReference>
<keyword evidence="2" id="KW-0233">DNA recombination</keyword>
<keyword evidence="6" id="KW-1185">Reference proteome</keyword>
<comment type="caution">
    <text evidence="2">Lacks conserved residue(s) required for the propagation of feature annotation.</text>
</comment>
<dbReference type="InterPro" id="IPR011344">
    <property type="entry name" value="ssDNA-bd"/>
</dbReference>
<gene>
    <name evidence="5" type="primary">ssb</name>
    <name evidence="5" type="ORF">HF295_05165</name>
</gene>
<dbReference type="InterPro" id="IPR000424">
    <property type="entry name" value="Primosome_PriB/ssb"/>
</dbReference>
<dbReference type="AlphaFoldDB" id="A0A7L6N411"/>
<dbReference type="CDD" id="cd04496">
    <property type="entry name" value="SSB_OBF"/>
    <property type="match status" value="1"/>
</dbReference>
<name>A0A7L6N411_9MOLU</name>
<evidence type="ECO:0000256" key="3">
    <source>
        <dbReference type="PIRNR" id="PIRNR002070"/>
    </source>
</evidence>
<evidence type="ECO:0000313" key="5">
    <source>
        <dbReference type="EMBL" id="QLY40281.1"/>
    </source>
</evidence>
<keyword evidence="2" id="KW-0227">DNA damage</keyword>
<dbReference type="EMBL" id="CP051151">
    <property type="protein sequence ID" value="QLY40281.1"/>
    <property type="molecule type" value="Genomic_DNA"/>
</dbReference>
<dbReference type="GO" id="GO:0006310">
    <property type="term" value="P:DNA recombination"/>
    <property type="evidence" value="ECO:0007669"/>
    <property type="project" value="UniProtKB-UniRule"/>
</dbReference>
<dbReference type="GO" id="GO:0006260">
    <property type="term" value="P:DNA replication"/>
    <property type="evidence" value="ECO:0007669"/>
    <property type="project" value="UniProtKB-UniRule"/>
</dbReference>
<dbReference type="Gene3D" id="2.40.50.140">
    <property type="entry name" value="Nucleic acid-binding proteins"/>
    <property type="match status" value="1"/>
</dbReference>
<comment type="subunit">
    <text evidence="2">Homotetramer.</text>
</comment>
<keyword evidence="1 2" id="KW-0238">DNA-binding</keyword>
<organism evidence="5 6">
    <name type="scientific">Hujiaoplasma nucleasis</name>
    <dbReference type="NCBI Taxonomy" id="2725268"/>
    <lineage>
        <taxon>Bacteria</taxon>
        <taxon>Bacillati</taxon>
        <taxon>Mycoplasmatota</taxon>
        <taxon>Mollicutes</taxon>
        <taxon>Candidatus Izemoplasmatales</taxon>
        <taxon>Hujiaoplasmataceae</taxon>
        <taxon>Hujiaoplasma</taxon>
    </lineage>
</organism>
<evidence type="ECO:0000256" key="1">
    <source>
        <dbReference type="ARBA" id="ARBA00023125"/>
    </source>
</evidence>
<protein>
    <recommendedName>
        <fullName evidence="2 3">Single-stranded DNA-binding protein</fullName>
        <shortName evidence="2">SSB</shortName>
    </recommendedName>
</protein>
<dbReference type="GO" id="GO:0009295">
    <property type="term" value="C:nucleoid"/>
    <property type="evidence" value="ECO:0007669"/>
    <property type="project" value="TreeGrafter"/>
</dbReference>
<dbReference type="Proteomes" id="UP000512167">
    <property type="component" value="Chromosome"/>
</dbReference>
<keyword evidence="2" id="KW-0235">DNA replication</keyword>
<reference evidence="5 6" key="1">
    <citation type="submission" date="2020-04" db="EMBL/GenBank/DDBJ databases">
        <authorList>
            <person name="Zheng R.K."/>
            <person name="Sun C.M."/>
        </authorList>
    </citation>
    <scope>NUCLEOTIDE SEQUENCE [LARGE SCALE GENOMIC DNA]</scope>
    <source>
        <strain evidence="6">zrk29</strain>
    </source>
</reference>
<proteinExistence type="inferred from homology"/>
<dbReference type="RefSeq" id="WP_312031108.1">
    <property type="nucleotide sequence ID" value="NZ_CP051151.1"/>
</dbReference>
<dbReference type="PROSITE" id="PS50935">
    <property type="entry name" value="SSB"/>
    <property type="match status" value="1"/>
</dbReference>
<dbReference type="PIRSF" id="PIRSF002070">
    <property type="entry name" value="SSB"/>
    <property type="match status" value="1"/>
</dbReference>
<dbReference type="InterPro" id="IPR012340">
    <property type="entry name" value="NA-bd_OB-fold"/>
</dbReference>
<dbReference type="PANTHER" id="PTHR10302:SF27">
    <property type="entry name" value="SINGLE-STRANDED DNA-BINDING PROTEIN"/>
    <property type="match status" value="1"/>
</dbReference>
<feature type="region of interest" description="Disordered" evidence="4">
    <location>
        <begin position="106"/>
        <end position="139"/>
    </location>
</feature>
<evidence type="ECO:0000256" key="4">
    <source>
        <dbReference type="SAM" id="MobiDB-lite"/>
    </source>
</evidence>
<dbReference type="GO" id="GO:0003697">
    <property type="term" value="F:single-stranded DNA binding"/>
    <property type="evidence" value="ECO:0007669"/>
    <property type="project" value="UniProtKB-UniRule"/>
</dbReference>
<sequence length="139" mass="15903">MFNKVVLIGRLTRDPELRHTNNNIPVCSFSLAVNRPYSNNNGDKDVDFINCTAWRKQAENIARYVSKGSLVAVEGKLQTGEYMDEKINAKRYTTDVVCDSVTFLDSKSQREDNNPSQNYKQEEKIDTGNFNDIEDDLPF</sequence>
<accession>A0A7L6N411</accession>
<comment type="function">
    <text evidence="2">Plays an important role in DNA replication, recombination and repair. Binds to ssDNA and to an array of partner proteins to recruit them to their sites of action during DNA metabolism.</text>
</comment>
<evidence type="ECO:0000256" key="2">
    <source>
        <dbReference type="HAMAP-Rule" id="MF_00984"/>
    </source>
</evidence>
<dbReference type="NCBIfam" id="TIGR00621">
    <property type="entry name" value="ssb"/>
    <property type="match status" value="1"/>
</dbReference>
<dbReference type="KEGG" id="tbk:HF295_05165"/>
<dbReference type="HAMAP" id="MF_00984">
    <property type="entry name" value="SSB"/>
    <property type="match status" value="1"/>
</dbReference>
<evidence type="ECO:0000313" key="6">
    <source>
        <dbReference type="Proteomes" id="UP000512167"/>
    </source>
</evidence>
<dbReference type="PANTHER" id="PTHR10302">
    <property type="entry name" value="SINGLE-STRANDED DNA-BINDING PROTEIN"/>
    <property type="match status" value="1"/>
</dbReference>
<keyword evidence="2" id="KW-0234">DNA repair</keyword>